<dbReference type="KEGG" id="lch:Lcho_3946"/>
<evidence type="ECO:0000313" key="1">
    <source>
        <dbReference type="EMBL" id="ACB36200.1"/>
    </source>
</evidence>
<dbReference type="Proteomes" id="UP000001693">
    <property type="component" value="Chromosome"/>
</dbReference>
<proteinExistence type="predicted"/>
<dbReference type="OrthoDB" id="9155187at2"/>
<keyword evidence="2" id="KW-1185">Reference proteome</keyword>
<dbReference type="eggNOG" id="ENOG502ZIA6">
    <property type="taxonomic scope" value="Bacteria"/>
</dbReference>
<dbReference type="HOGENOM" id="CLU_2585397_0_0_4"/>
<sequence>MSATTMTFHHESAFDAFAARVGTVTVRALRSVANLFPADVRTEPKTAEELLEWAAQYEATQPSYAADLRAAALNHQNHVH</sequence>
<dbReference type="RefSeq" id="WP_012348945.1">
    <property type="nucleotide sequence ID" value="NC_010524.1"/>
</dbReference>
<evidence type="ECO:0000313" key="2">
    <source>
        <dbReference type="Proteomes" id="UP000001693"/>
    </source>
</evidence>
<dbReference type="AlphaFoldDB" id="B1Y8D4"/>
<protein>
    <submittedName>
        <fullName evidence="1">Uncharacterized protein</fullName>
    </submittedName>
</protein>
<reference evidence="1 2" key="1">
    <citation type="submission" date="2008-03" db="EMBL/GenBank/DDBJ databases">
        <title>Complete sequence of Leptothrix cholodnii SP-6.</title>
        <authorList>
            <consortium name="US DOE Joint Genome Institute"/>
            <person name="Copeland A."/>
            <person name="Lucas S."/>
            <person name="Lapidus A."/>
            <person name="Glavina del Rio T."/>
            <person name="Dalin E."/>
            <person name="Tice H."/>
            <person name="Bruce D."/>
            <person name="Goodwin L."/>
            <person name="Pitluck S."/>
            <person name="Chertkov O."/>
            <person name="Brettin T."/>
            <person name="Detter J.C."/>
            <person name="Han C."/>
            <person name="Kuske C.R."/>
            <person name="Schmutz J."/>
            <person name="Larimer F."/>
            <person name="Land M."/>
            <person name="Hauser L."/>
            <person name="Kyrpides N."/>
            <person name="Lykidis A."/>
            <person name="Emerson D."/>
            <person name="Richardson P."/>
        </authorList>
    </citation>
    <scope>NUCLEOTIDE SEQUENCE [LARGE SCALE GENOMIC DNA]</scope>
    <source>
        <strain evidence="2">ATCC 51168 / LMG 8142 / SP-6</strain>
    </source>
</reference>
<accession>B1Y8D4</accession>
<gene>
    <name evidence="1" type="ordered locus">Lcho_3946</name>
</gene>
<organism evidence="1 2">
    <name type="scientific">Leptothrix cholodnii (strain ATCC 51168 / LMG 8142 / SP-6)</name>
    <name type="common">Leptothrix discophora (strain SP-6)</name>
    <dbReference type="NCBI Taxonomy" id="395495"/>
    <lineage>
        <taxon>Bacteria</taxon>
        <taxon>Pseudomonadati</taxon>
        <taxon>Pseudomonadota</taxon>
        <taxon>Betaproteobacteria</taxon>
        <taxon>Burkholderiales</taxon>
        <taxon>Sphaerotilaceae</taxon>
        <taxon>Leptothrix</taxon>
    </lineage>
</organism>
<dbReference type="EMBL" id="CP001013">
    <property type="protein sequence ID" value="ACB36200.1"/>
    <property type="molecule type" value="Genomic_DNA"/>
</dbReference>
<name>B1Y8D4_LEPCP</name>